<evidence type="ECO:0000256" key="1">
    <source>
        <dbReference type="SAM" id="Phobius"/>
    </source>
</evidence>
<dbReference type="InterPro" id="IPR006311">
    <property type="entry name" value="TAT_signal"/>
</dbReference>
<keyword evidence="2" id="KW-0732">Signal</keyword>
<evidence type="ECO:0000313" key="3">
    <source>
        <dbReference type="EMBL" id="GLW93896.1"/>
    </source>
</evidence>
<dbReference type="PROSITE" id="PS51318">
    <property type="entry name" value="TAT"/>
    <property type="match status" value="1"/>
</dbReference>
<keyword evidence="4" id="KW-1185">Reference proteome</keyword>
<comment type="caution">
    <text evidence="3">The sequence shown here is derived from an EMBL/GenBank/DDBJ whole genome shotgun (WGS) entry which is preliminary data.</text>
</comment>
<keyword evidence="1" id="KW-1133">Transmembrane helix</keyword>
<evidence type="ECO:0008006" key="5">
    <source>
        <dbReference type="Google" id="ProtNLM"/>
    </source>
</evidence>
<keyword evidence="1" id="KW-0812">Transmembrane</keyword>
<dbReference type="AlphaFoldDB" id="A0A9W6QPR1"/>
<reference evidence="3" key="1">
    <citation type="submission" date="2023-02" db="EMBL/GenBank/DDBJ databases">
        <title>Actinokineospora globicatena NBRC 15670.</title>
        <authorList>
            <person name="Ichikawa N."/>
            <person name="Sato H."/>
            <person name="Tonouchi N."/>
        </authorList>
    </citation>
    <scope>NUCLEOTIDE SEQUENCE</scope>
    <source>
        <strain evidence="3">NBRC 15670</strain>
    </source>
</reference>
<keyword evidence="1" id="KW-0472">Membrane</keyword>
<gene>
    <name evidence="3" type="ORF">Aglo03_47120</name>
</gene>
<sequence>MKRIWRRAVLPGLLALLATALLPAAASARPAAPHLAAASAAAPATYGVRPATADAPDNRPNFSYSATPGAVVVDHVAVSNVSNDPLSLKLYPNDAFNTPDGGFDLLASSAKSVDVGAWIAVEQDQVQIPGRTTKIVPFRLSIPQNATPGDHVGGIVAALVTEATNADGQKVAVEQRVGARVYLRISGDLVPKLSIDGLTADYEHSLFGAGDTVVEYTVRNSGNVRLGGKQKVTVETPWGSGTAAPNLPDLPELLPGNSFRVRTVVPGVLPAGWLDTLVHIDPIAPPGPQPQAAAVDASVTVVAVPWLVLILLLLVVALVLFLLWRRRRRRARPVPEPEPEPTPEVEHAV</sequence>
<organism evidence="3 4">
    <name type="scientific">Actinokineospora globicatena</name>
    <dbReference type="NCBI Taxonomy" id="103729"/>
    <lineage>
        <taxon>Bacteria</taxon>
        <taxon>Bacillati</taxon>
        <taxon>Actinomycetota</taxon>
        <taxon>Actinomycetes</taxon>
        <taxon>Pseudonocardiales</taxon>
        <taxon>Pseudonocardiaceae</taxon>
        <taxon>Actinokineospora</taxon>
    </lineage>
</organism>
<dbReference type="RefSeq" id="WP_285612118.1">
    <property type="nucleotide sequence ID" value="NZ_BSSD01000007.1"/>
</dbReference>
<protein>
    <recommendedName>
        <fullName evidence="5">DUF916 domain-containing protein</fullName>
    </recommendedName>
</protein>
<dbReference type="EMBL" id="BSSD01000007">
    <property type="protein sequence ID" value="GLW93896.1"/>
    <property type="molecule type" value="Genomic_DNA"/>
</dbReference>
<proteinExistence type="predicted"/>
<feature type="transmembrane region" description="Helical" evidence="1">
    <location>
        <begin position="303"/>
        <end position="324"/>
    </location>
</feature>
<name>A0A9W6QPR1_9PSEU</name>
<evidence type="ECO:0000313" key="4">
    <source>
        <dbReference type="Proteomes" id="UP001165042"/>
    </source>
</evidence>
<feature type="signal peptide" evidence="2">
    <location>
        <begin position="1"/>
        <end position="28"/>
    </location>
</feature>
<dbReference type="Proteomes" id="UP001165042">
    <property type="component" value="Unassembled WGS sequence"/>
</dbReference>
<feature type="chain" id="PRO_5040907897" description="DUF916 domain-containing protein" evidence="2">
    <location>
        <begin position="29"/>
        <end position="349"/>
    </location>
</feature>
<evidence type="ECO:0000256" key="2">
    <source>
        <dbReference type="SAM" id="SignalP"/>
    </source>
</evidence>
<accession>A0A9W6QPR1</accession>